<feature type="binding site" evidence="7">
    <location>
        <position position="186"/>
    </location>
    <ligand>
        <name>UDP-N-acetyl-alpha-D-muramoyl-L-alanyl-D-glutamate</name>
        <dbReference type="ChEBI" id="CHEBI:83900"/>
    </ligand>
</feature>
<name>A0A177YPP8_9NOCA</name>
<feature type="domain" description="Mur ligase C-terminal" evidence="10">
    <location>
        <begin position="329"/>
        <end position="458"/>
    </location>
</feature>
<comment type="similarity">
    <text evidence="1 7">Belongs to the MurCDEF family. MurE subfamily.</text>
</comment>
<comment type="cofactor">
    <cofactor evidence="7">
        <name>Mg(2+)</name>
        <dbReference type="ChEBI" id="CHEBI:18420"/>
    </cofactor>
</comment>
<dbReference type="InterPro" id="IPR004101">
    <property type="entry name" value="Mur_ligase_C"/>
</dbReference>
<dbReference type="PANTHER" id="PTHR23135">
    <property type="entry name" value="MUR LIGASE FAMILY MEMBER"/>
    <property type="match status" value="1"/>
</dbReference>
<feature type="modified residue" description="N6-carboxylysine" evidence="7">
    <location>
        <position position="218"/>
    </location>
</feature>
<feature type="binding site" evidence="7">
    <location>
        <begin position="151"/>
        <end position="152"/>
    </location>
    <ligand>
        <name>UDP-N-acetyl-alpha-D-muramoyl-L-alanyl-D-glutamate</name>
        <dbReference type="ChEBI" id="CHEBI:83900"/>
    </ligand>
</feature>
<evidence type="ECO:0000256" key="5">
    <source>
        <dbReference type="ARBA" id="ARBA00023306"/>
    </source>
</evidence>
<dbReference type="GO" id="GO:0008360">
    <property type="term" value="P:regulation of cell shape"/>
    <property type="evidence" value="ECO:0007669"/>
    <property type="project" value="UniProtKB-KW"/>
</dbReference>
<dbReference type="InterPro" id="IPR036565">
    <property type="entry name" value="Mur-like_cat_sf"/>
</dbReference>
<gene>
    <name evidence="7" type="primary">murE</name>
    <name evidence="12" type="ORF">A3K89_14800</name>
</gene>
<dbReference type="HAMAP" id="MF_00208">
    <property type="entry name" value="MurE"/>
    <property type="match status" value="1"/>
</dbReference>
<dbReference type="Gene3D" id="3.40.1390.10">
    <property type="entry name" value="MurE/MurF, N-terminal domain"/>
    <property type="match status" value="1"/>
</dbReference>
<dbReference type="GO" id="GO:0051301">
    <property type="term" value="P:cell division"/>
    <property type="evidence" value="ECO:0007669"/>
    <property type="project" value="UniProtKB-KW"/>
</dbReference>
<evidence type="ECO:0000256" key="2">
    <source>
        <dbReference type="ARBA" id="ARBA00022618"/>
    </source>
</evidence>
<evidence type="ECO:0000256" key="4">
    <source>
        <dbReference type="ARBA" id="ARBA00022984"/>
    </source>
</evidence>
<evidence type="ECO:0000259" key="9">
    <source>
        <dbReference type="Pfam" id="PF01225"/>
    </source>
</evidence>
<dbReference type="NCBIfam" id="TIGR01085">
    <property type="entry name" value="murE"/>
    <property type="match status" value="1"/>
</dbReference>
<dbReference type="Gene3D" id="3.40.1190.10">
    <property type="entry name" value="Mur-like, catalytic domain"/>
    <property type="match status" value="1"/>
</dbReference>
<dbReference type="Pfam" id="PF08245">
    <property type="entry name" value="Mur_ligase_M"/>
    <property type="match status" value="1"/>
</dbReference>
<dbReference type="GO" id="GO:0005524">
    <property type="term" value="F:ATP binding"/>
    <property type="evidence" value="ECO:0007669"/>
    <property type="project" value="UniProtKB-UniRule"/>
</dbReference>
<reference evidence="12 13" key="1">
    <citation type="submission" date="2016-03" db="EMBL/GenBank/DDBJ databases">
        <title>Genome sequence of Rhodococcus kyotonensis KB10.</title>
        <authorList>
            <person name="Jeong H."/>
            <person name="Hong C.E."/>
            <person name="Jo S.H."/>
            <person name="Park J.M."/>
        </authorList>
    </citation>
    <scope>NUCLEOTIDE SEQUENCE [LARGE SCALE GENOMIC DNA]</scope>
    <source>
        <strain evidence="12 13">KB10</strain>
    </source>
</reference>
<comment type="caution">
    <text evidence="7">Lacks conserved residue(s) required for the propagation of feature annotation.</text>
</comment>
<comment type="subcellular location">
    <subcellularLocation>
        <location evidence="7 8">Cytoplasm</location>
    </subcellularLocation>
</comment>
<evidence type="ECO:0000313" key="12">
    <source>
        <dbReference type="EMBL" id="OAK56958.1"/>
    </source>
</evidence>
<organism evidence="12 13">
    <name type="scientific">Rhodococcoides kyotonense</name>
    <dbReference type="NCBI Taxonomy" id="398843"/>
    <lineage>
        <taxon>Bacteria</taxon>
        <taxon>Bacillati</taxon>
        <taxon>Actinomycetota</taxon>
        <taxon>Actinomycetes</taxon>
        <taxon>Mycobacteriales</taxon>
        <taxon>Nocardiaceae</taxon>
        <taxon>Rhodococcoides</taxon>
    </lineage>
</organism>
<evidence type="ECO:0000256" key="1">
    <source>
        <dbReference type="ARBA" id="ARBA00005898"/>
    </source>
</evidence>
<dbReference type="InterPro" id="IPR000713">
    <property type="entry name" value="Mur_ligase_N"/>
</dbReference>
<feature type="binding site" evidence="7">
    <location>
        <begin position="109"/>
        <end position="115"/>
    </location>
    <ligand>
        <name>ATP</name>
        <dbReference type="ChEBI" id="CHEBI:30616"/>
    </ligand>
</feature>
<dbReference type="UniPathway" id="UPA00219"/>
<comment type="pathway">
    <text evidence="7 8">Cell wall biogenesis; peptidoglycan biosynthesis.</text>
</comment>
<keyword evidence="7" id="KW-0547">Nucleotide-binding</keyword>
<evidence type="ECO:0000256" key="3">
    <source>
        <dbReference type="ARBA" id="ARBA00022960"/>
    </source>
</evidence>
<proteinExistence type="inferred from homology"/>
<dbReference type="Gene3D" id="3.90.190.20">
    <property type="entry name" value="Mur ligase, C-terminal domain"/>
    <property type="match status" value="1"/>
</dbReference>
<dbReference type="GO" id="GO:0005737">
    <property type="term" value="C:cytoplasm"/>
    <property type="evidence" value="ECO:0007669"/>
    <property type="project" value="UniProtKB-SubCell"/>
</dbReference>
<keyword evidence="6 7" id="KW-0961">Cell wall biogenesis/degradation</keyword>
<dbReference type="Proteomes" id="UP000077519">
    <property type="component" value="Unassembled WGS sequence"/>
</dbReference>
<dbReference type="Pfam" id="PF01225">
    <property type="entry name" value="Mur_ligase"/>
    <property type="match status" value="1"/>
</dbReference>
<dbReference type="InterPro" id="IPR005761">
    <property type="entry name" value="UDP-N-AcMur-Glu-dNH2Pim_ligase"/>
</dbReference>
<dbReference type="InterPro" id="IPR035911">
    <property type="entry name" value="MurE/MurF_N"/>
</dbReference>
<keyword evidence="7" id="KW-0436">Ligase</keyword>
<dbReference type="GO" id="GO:0016881">
    <property type="term" value="F:acid-amino acid ligase activity"/>
    <property type="evidence" value="ECO:0007669"/>
    <property type="project" value="UniProtKB-UniRule"/>
</dbReference>
<evidence type="ECO:0000313" key="13">
    <source>
        <dbReference type="Proteomes" id="UP000077519"/>
    </source>
</evidence>
<feature type="binding site" evidence="7">
    <location>
        <position position="178"/>
    </location>
    <ligand>
        <name>UDP-N-acetyl-alpha-D-muramoyl-L-alanyl-D-glutamate</name>
        <dbReference type="ChEBI" id="CHEBI:83900"/>
    </ligand>
</feature>
<feature type="binding site" evidence="7">
    <location>
        <position position="32"/>
    </location>
    <ligand>
        <name>UDP-N-acetyl-alpha-D-muramoyl-L-alanyl-D-glutamate</name>
        <dbReference type="ChEBI" id="CHEBI:83900"/>
    </ligand>
</feature>
<dbReference type="SUPFAM" id="SSF53623">
    <property type="entry name" value="MurD-like peptide ligases, catalytic domain"/>
    <property type="match status" value="1"/>
</dbReference>
<dbReference type="Pfam" id="PF02875">
    <property type="entry name" value="Mur_ligase_C"/>
    <property type="match status" value="1"/>
</dbReference>
<evidence type="ECO:0000256" key="7">
    <source>
        <dbReference type="HAMAP-Rule" id="MF_00208"/>
    </source>
</evidence>
<evidence type="ECO:0000256" key="6">
    <source>
        <dbReference type="ARBA" id="ARBA00023316"/>
    </source>
</evidence>
<dbReference type="SUPFAM" id="SSF63418">
    <property type="entry name" value="MurE/MurF N-terminal domain"/>
    <property type="match status" value="1"/>
</dbReference>
<dbReference type="PANTHER" id="PTHR23135:SF4">
    <property type="entry name" value="UDP-N-ACETYLMURAMOYL-L-ALANYL-D-GLUTAMATE--2,6-DIAMINOPIMELATE LIGASE MURE HOMOLOG, CHLOROPLASTIC"/>
    <property type="match status" value="1"/>
</dbReference>
<keyword evidence="7" id="KW-0067">ATP-binding</keyword>
<keyword evidence="7" id="KW-0963">Cytoplasm</keyword>
<comment type="function">
    <text evidence="7">Catalyzes the addition of an amino acid to the nucleotide precursor UDP-N-acetylmuramoyl-L-alanyl-D-glutamate (UMAG) in the biosynthesis of bacterial cell-wall peptidoglycan.</text>
</comment>
<sequence length="489" mass="51175">MGGHDLADIADAVPSASAVYGDAVVTGVSDDSRTVEPGDLYLAFPGRHAHGLDFELEALARGAVAILSDRPAVSLPSVVVTNPRSCAGPASALVHRHPSKGLRVYGTTGTNGKTSTTYLLGAALSAAGETVGTITGISIAGPRTTRPAARTTPEAAVLQQSLAAMRDEGATSVALEVSSHGLDQGRVDATHFAAVGFTNLTRDHLDYHRSMDEYFAVKSRLFESHRTEVAAIGIDGDYGRRLASSVGVPCWTWSASDPGADIHADRIRSGPTGTSFTAHTPDGPLDVRLRLLGPHQVDNALTALAMLAATGVELDAAVAGFEQLTHVPGRLERVDDGRSGVVALVDYMHNTDGQHRLLPYLRSLSTGKLIVVIGATGDRDIGKRFPLGATAAEYADIVIVTDESPFSEDADTIRDAVVDGAVAAGSATVLVEPDRRDAFELAVEHARHGDVLVVAGRGCDDHVVHGNRSAPFDDRVELRAVLENSASTS</sequence>
<keyword evidence="3 7" id="KW-0133">Cell shape</keyword>
<keyword evidence="7" id="KW-0460">Magnesium</keyword>
<dbReference type="AlphaFoldDB" id="A0A177YPP8"/>
<keyword evidence="2 7" id="KW-0132">Cell division</keyword>
<comment type="caution">
    <text evidence="12">The sequence shown here is derived from an EMBL/GenBank/DDBJ whole genome shotgun (WGS) entry which is preliminary data.</text>
</comment>
<dbReference type="GO" id="GO:0009252">
    <property type="term" value="P:peptidoglycan biosynthetic process"/>
    <property type="evidence" value="ECO:0007669"/>
    <property type="project" value="UniProtKB-UniRule"/>
</dbReference>
<feature type="domain" description="Mur ligase N-terminal catalytic" evidence="9">
    <location>
        <begin position="25"/>
        <end position="80"/>
    </location>
</feature>
<accession>A0A177YPP8</accession>
<dbReference type="InterPro" id="IPR036615">
    <property type="entry name" value="Mur_ligase_C_dom_sf"/>
</dbReference>
<evidence type="ECO:0000256" key="8">
    <source>
        <dbReference type="RuleBase" id="RU004135"/>
    </source>
</evidence>
<dbReference type="EC" id="6.3.2.-" evidence="7"/>
<feature type="binding site" evidence="7">
    <location>
        <position position="184"/>
    </location>
    <ligand>
        <name>UDP-N-acetyl-alpha-D-muramoyl-L-alanyl-D-glutamate</name>
        <dbReference type="ChEBI" id="CHEBI:83900"/>
    </ligand>
</feature>
<protein>
    <recommendedName>
        <fullName evidence="7">UDP-N-acetylmuramyl-tripeptide synthetase</fullName>
        <ecNumber evidence="7">6.3.2.-</ecNumber>
    </recommendedName>
    <alternativeName>
        <fullName evidence="7">UDP-MurNAc-tripeptide synthetase</fullName>
    </alternativeName>
</protein>
<dbReference type="InterPro" id="IPR013221">
    <property type="entry name" value="Mur_ligase_cen"/>
</dbReference>
<keyword evidence="4 7" id="KW-0573">Peptidoglycan synthesis</keyword>
<keyword evidence="5 7" id="KW-0131">Cell cycle</keyword>
<feature type="domain" description="Mur ligase central" evidence="11">
    <location>
        <begin position="108"/>
        <end position="306"/>
    </location>
</feature>
<evidence type="ECO:0000259" key="11">
    <source>
        <dbReference type="Pfam" id="PF08245"/>
    </source>
</evidence>
<dbReference type="GO" id="GO:0071555">
    <property type="term" value="P:cell wall organization"/>
    <property type="evidence" value="ECO:0007669"/>
    <property type="project" value="UniProtKB-KW"/>
</dbReference>
<dbReference type="EMBL" id="LVHI01000002">
    <property type="protein sequence ID" value="OAK56958.1"/>
    <property type="molecule type" value="Genomic_DNA"/>
</dbReference>
<dbReference type="GO" id="GO:0000287">
    <property type="term" value="F:magnesium ion binding"/>
    <property type="evidence" value="ECO:0007669"/>
    <property type="project" value="UniProtKB-UniRule"/>
</dbReference>
<dbReference type="SUPFAM" id="SSF53244">
    <property type="entry name" value="MurD-like peptide ligases, peptide-binding domain"/>
    <property type="match status" value="1"/>
</dbReference>
<evidence type="ECO:0000259" key="10">
    <source>
        <dbReference type="Pfam" id="PF02875"/>
    </source>
</evidence>
<comment type="PTM">
    <text evidence="7">Carboxylation is probably crucial for Mg(2+) binding and, consequently, for the gamma-phosphate positioning of ATP.</text>
</comment>
<keyword evidence="13" id="KW-1185">Reference proteome</keyword>